<sequence length="215" mass="23863">MDVDKEEARPNPEVSILPQERHLWRIPELPPHSPMSVPTNFNVNSEPELIEGNILRAEPFPSGSHRSISVPIQKLVHRSKRKGVGNIPKPLAGSHELLLTHQELSGSGEDHRNLTRVEPIVLQIQDQKKESEMTPALEEGPVASTGSKPAPEAAKEKPKGPHKKKKCPKNNQGKGKSKANCHRPYPQGYRIPKSEPSAMDSVFNMARTLLEFTAK</sequence>
<protein>
    <submittedName>
        <fullName evidence="2">Uncharacterized protein</fullName>
    </submittedName>
</protein>
<evidence type="ECO:0000313" key="3">
    <source>
        <dbReference type="Proteomes" id="UP000765509"/>
    </source>
</evidence>
<organism evidence="2 3">
    <name type="scientific">Austropuccinia psidii MF-1</name>
    <dbReference type="NCBI Taxonomy" id="1389203"/>
    <lineage>
        <taxon>Eukaryota</taxon>
        <taxon>Fungi</taxon>
        <taxon>Dikarya</taxon>
        <taxon>Basidiomycota</taxon>
        <taxon>Pucciniomycotina</taxon>
        <taxon>Pucciniomycetes</taxon>
        <taxon>Pucciniales</taxon>
        <taxon>Sphaerophragmiaceae</taxon>
        <taxon>Austropuccinia</taxon>
    </lineage>
</organism>
<proteinExistence type="predicted"/>
<dbReference type="AlphaFoldDB" id="A0A9Q3IZB0"/>
<comment type="caution">
    <text evidence="2">The sequence shown here is derived from an EMBL/GenBank/DDBJ whole genome shotgun (WGS) entry which is preliminary data.</text>
</comment>
<evidence type="ECO:0000256" key="1">
    <source>
        <dbReference type="SAM" id="MobiDB-lite"/>
    </source>
</evidence>
<name>A0A9Q3IZB0_9BASI</name>
<keyword evidence="3" id="KW-1185">Reference proteome</keyword>
<dbReference type="Proteomes" id="UP000765509">
    <property type="component" value="Unassembled WGS sequence"/>
</dbReference>
<evidence type="ECO:0000313" key="2">
    <source>
        <dbReference type="EMBL" id="MBW0552639.1"/>
    </source>
</evidence>
<dbReference type="EMBL" id="AVOT02058858">
    <property type="protein sequence ID" value="MBW0552639.1"/>
    <property type="molecule type" value="Genomic_DNA"/>
</dbReference>
<accession>A0A9Q3IZB0</accession>
<feature type="region of interest" description="Disordered" evidence="1">
    <location>
        <begin position="125"/>
        <end position="196"/>
    </location>
</feature>
<gene>
    <name evidence="2" type="ORF">O181_092354</name>
</gene>
<reference evidence="2" key="1">
    <citation type="submission" date="2021-03" db="EMBL/GenBank/DDBJ databases">
        <title>Draft genome sequence of rust myrtle Austropuccinia psidii MF-1, a brazilian biotype.</title>
        <authorList>
            <person name="Quecine M.C."/>
            <person name="Pachon D.M.R."/>
            <person name="Bonatelli M.L."/>
            <person name="Correr F.H."/>
            <person name="Franceschini L.M."/>
            <person name="Leite T.F."/>
            <person name="Margarido G.R.A."/>
            <person name="Almeida C.A."/>
            <person name="Ferrarezi J.A."/>
            <person name="Labate C.A."/>
        </authorList>
    </citation>
    <scope>NUCLEOTIDE SEQUENCE</scope>
    <source>
        <strain evidence="2">MF-1</strain>
    </source>
</reference>